<dbReference type="EMBL" id="JAVRHT010000007">
    <property type="protein sequence ID" value="MDT0630977.1"/>
    <property type="molecule type" value="Genomic_DNA"/>
</dbReference>
<evidence type="ECO:0000259" key="10">
    <source>
        <dbReference type="PROSITE" id="PS50850"/>
    </source>
</evidence>
<feature type="transmembrane region" description="Helical" evidence="9">
    <location>
        <begin position="206"/>
        <end position="225"/>
    </location>
</feature>
<evidence type="ECO:0000256" key="8">
    <source>
        <dbReference type="RuleBase" id="RU003755"/>
    </source>
</evidence>
<reference evidence="11 12" key="1">
    <citation type="submission" date="2023-09" db="EMBL/GenBank/DDBJ databases">
        <authorList>
            <person name="Rey-Velasco X."/>
        </authorList>
    </citation>
    <scope>NUCLEOTIDE SEQUENCE [LARGE SCALE GENOMIC DNA]</scope>
    <source>
        <strain evidence="11 12">F394</strain>
    </source>
</reference>
<dbReference type="NCBIfam" id="TIGR00924">
    <property type="entry name" value="yjdL_sub1_fam"/>
    <property type="match status" value="1"/>
</dbReference>
<keyword evidence="12" id="KW-1185">Reference proteome</keyword>
<comment type="subcellular location">
    <subcellularLocation>
        <location evidence="1">Cell membrane</location>
        <topology evidence="1">Multi-pass membrane protein</topology>
    </subcellularLocation>
    <subcellularLocation>
        <location evidence="8">Membrane</location>
        <topology evidence="8">Multi-pass membrane protein</topology>
    </subcellularLocation>
</comment>
<dbReference type="InterPro" id="IPR050171">
    <property type="entry name" value="MFS_Transporters"/>
</dbReference>
<dbReference type="InterPro" id="IPR005279">
    <property type="entry name" value="Dipep/tripep_permease"/>
</dbReference>
<dbReference type="PANTHER" id="PTHR23517">
    <property type="entry name" value="RESISTANCE PROTEIN MDTM, PUTATIVE-RELATED-RELATED"/>
    <property type="match status" value="1"/>
</dbReference>
<evidence type="ECO:0000256" key="3">
    <source>
        <dbReference type="ARBA" id="ARBA00022475"/>
    </source>
</evidence>
<comment type="caution">
    <text evidence="11">The sequence shown here is derived from an EMBL/GenBank/DDBJ whole genome shotgun (WGS) entry which is preliminary data.</text>
</comment>
<evidence type="ECO:0000256" key="2">
    <source>
        <dbReference type="ARBA" id="ARBA00022448"/>
    </source>
</evidence>
<dbReference type="RefSeq" id="WP_311662315.1">
    <property type="nucleotide sequence ID" value="NZ_JAVRHT010000007.1"/>
</dbReference>
<dbReference type="Proteomes" id="UP001267426">
    <property type="component" value="Unassembled WGS sequence"/>
</dbReference>
<feature type="transmembrane region" description="Helical" evidence="9">
    <location>
        <begin position="279"/>
        <end position="301"/>
    </location>
</feature>
<evidence type="ECO:0000313" key="11">
    <source>
        <dbReference type="EMBL" id="MDT0630977.1"/>
    </source>
</evidence>
<evidence type="ECO:0000256" key="9">
    <source>
        <dbReference type="SAM" id="Phobius"/>
    </source>
</evidence>
<evidence type="ECO:0000256" key="5">
    <source>
        <dbReference type="ARBA" id="ARBA00022856"/>
    </source>
</evidence>
<gene>
    <name evidence="11" type="ORF">RM540_04375</name>
</gene>
<evidence type="ECO:0000256" key="1">
    <source>
        <dbReference type="ARBA" id="ARBA00004651"/>
    </source>
</evidence>
<dbReference type="Pfam" id="PF00854">
    <property type="entry name" value="PTR2"/>
    <property type="match status" value="1"/>
</dbReference>
<keyword evidence="5" id="KW-0571">Peptide transport</keyword>
<dbReference type="CDD" id="cd17346">
    <property type="entry name" value="MFS_DtpA_like"/>
    <property type="match status" value="1"/>
</dbReference>
<feature type="transmembrane region" description="Helical" evidence="9">
    <location>
        <begin position="474"/>
        <end position="497"/>
    </location>
</feature>
<comment type="similarity">
    <text evidence="8">Belongs to the major facilitator superfamily. Proton-dependent oligopeptide transporter (POT/PTR) (TC 2.A.17) family.</text>
</comment>
<evidence type="ECO:0000256" key="4">
    <source>
        <dbReference type="ARBA" id="ARBA00022692"/>
    </source>
</evidence>
<dbReference type="InterPro" id="IPR018456">
    <property type="entry name" value="PTR2_symporter_CS"/>
</dbReference>
<dbReference type="PROSITE" id="PS01023">
    <property type="entry name" value="PTR2_2"/>
    <property type="match status" value="1"/>
</dbReference>
<feature type="transmembrane region" description="Helical" evidence="9">
    <location>
        <begin position="372"/>
        <end position="397"/>
    </location>
</feature>
<keyword evidence="4 8" id="KW-0812">Transmembrane</keyword>
<protein>
    <submittedName>
        <fullName evidence="11">Peptide MFS transporter</fullName>
    </submittedName>
</protein>
<accession>A0ABU3BNV3</accession>
<keyword evidence="6 9" id="KW-1133">Transmembrane helix</keyword>
<keyword evidence="7 9" id="KW-0472">Membrane</keyword>
<dbReference type="InterPro" id="IPR020846">
    <property type="entry name" value="MFS_dom"/>
</dbReference>
<feature type="transmembrane region" description="Helical" evidence="9">
    <location>
        <begin position="140"/>
        <end position="158"/>
    </location>
</feature>
<evidence type="ECO:0000313" key="12">
    <source>
        <dbReference type="Proteomes" id="UP001267426"/>
    </source>
</evidence>
<feature type="transmembrane region" description="Helical" evidence="9">
    <location>
        <begin position="439"/>
        <end position="462"/>
    </location>
</feature>
<feature type="transmembrane region" description="Helical" evidence="9">
    <location>
        <begin position="409"/>
        <end position="433"/>
    </location>
</feature>
<dbReference type="InterPro" id="IPR000109">
    <property type="entry name" value="POT_fam"/>
</dbReference>
<sequence length="541" mass="56660">MSKGPDAEASTDLAAHEIAAAGGAAAAPVAIGANDTRFFGHPLGLSNLFFTELFERFSYYGMRALLVLFMTAQTVDGGLGYDVATSALIYGFYTSLVYLVNLPGGWIADRLLGQRRSVLIGGTVIALGHFTMAVPTTAFFYAGLGLIVLGTGLLKPNISVMVGQLYPAEDARRDAGFTIFYMGINMGAFAAPLVCGALAVNYGWHYGFAAAGVGMAVGMIVYVLFGKQLGNVGALTAEAVAEKSAARGSFLKGLGAVVVLVAVLGGLMAAGVIAQTAEAITTVYTVVLLAIVLGLFGWLFSRDYWTEAERKRLYLIGLLFVGAAIFWAAFEQAGTSLNLFAQESTDRVLPSWLAWIPGLELLPSGLRAIPAAWFQSANAFFIFTIAPVVAAIWVSLGRRGKDPASPTKFGIGLVLLGLGFVVMVGAGIAAGSGAQVSPWWLVLTYLLHTLGELTLSPVGLSAMTKLAPARVSSLMMGVWFLGASVGNFIAGFIASFYETMELPSFMGLVAAIAIAAGVVFFFVAGPFKRMMAKAESTSVAA</sequence>
<keyword evidence="5" id="KW-0653">Protein transport</keyword>
<evidence type="ECO:0000256" key="6">
    <source>
        <dbReference type="ARBA" id="ARBA00022989"/>
    </source>
</evidence>
<dbReference type="SUPFAM" id="SSF103473">
    <property type="entry name" value="MFS general substrate transporter"/>
    <property type="match status" value="2"/>
</dbReference>
<feature type="transmembrane region" description="Helical" evidence="9">
    <location>
        <begin position="118"/>
        <end position="134"/>
    </location>
</feature>
<proteinExistence type="inferred from homology"/>
<keyword evidence="3" id="KW-1003">Cell membrane</keyword>
<keyword evidence="2 8" id="KW-0813">Transport</keyword>
<feature type="domain" description="Major facilitator superfamily (MFS) profile" evidence="10">
    <location>
        <begin position="47"/>
        <end position="528"/>
    </location>
</feature>
<feature type="transmembrane region" description="Helical" evidence="9">
    <location>
        <begin position="313"/>
        <end position="330"/>
    </location>
</feature>
<name>A0ABU3BNV3_9BACT</name>
<dbReference type="Gene3D" id="1.20.1250.20">
    <property type="entry name" value="MFS general substrate transporter like domains"/>
    <property type="match status" value="1"/>
</dbReference>
<feature type="transmembrane region" description="Helical" evidence="9">
    <location>
        <begin position="87"/>
        <end position="106"/>
    </location>
</feature>
<dbReference type="PROSITE" id="PS50850">
    <property type="entry name" value="MFS"/>
    <property type="match status" value="1"/>
</dbReference>
<dbReference type="InterPro" id="IPR036259">
    <property type="entry name" value="MFS_trans_sf"/>
</dbReference>
<organism evidence="11 12">
    <name type="scientific">Rubrivirga litoralis</name>
    <dbReference type="NCBI Taxonomy" id="3075598"/>
    <lineage>
        <taxon>Bacteria</taxon>
        <taxon>Pseudomonadati</taxon>
        <taxon>Rhodothermota</taxon>
        <taxon>Rhodothermia</taxon>
        <taxon>Rhodothermales</taxon>
        <taxon>Rubricoccaceae</taxon>
        <taxon>Rubrivirga</taxon>
    </lineage>
</organism>
<feature type="transmembrane region" description="Helical" evidence="9">
    <location>
        <begin position="253"/>
        <end position="273"/>
    </location>
</feature>
<evidence type="ECO:0000256" key="7">
    <source>
        <dbReference type="ARBA" id="ARBA00023136"/>
    </source>
</evidence>
<feature type="transmembrane region" description="Helical" evidence="9">
    <location>
        <begin position="503"/>
        <end position="524"/>
    </location>
</feature>
<feature type="transmembrane region" description="Helical" evidence="9">
    <location>
        <begin position="179"/>
        <end position="200"/>
    </location>
</feature>
<dbReference type="PANTHER" id="PTHR23517:SF15">
    <property type="entry name" value="PROTON-DEPENDENT OLIGOPEPTIDE FAMILY TRANSPORT PROTEIN"/>
    <property type="match status" value="1"/>
</dbReference>